<reference evidence="2 3" key="1">
    <citation type="submission" date="2020-07" db="EMBL/GenBank/DDBJ databases">
        <title>Sequencing the genomes of 1000 actinobacteria strains.</title>
        <authorList>
            <person name="Klenk H.-P."/>
        </authorList>
    </citation>
    <scope>NUCLEOTIDE SEQUENCE [LARGE SCALE GENOMIC DNA]</scope>
    <source>
        <strain evidence="2 3">DSM 22185</strain>
    </source>
</reference>
<keyword evidence="1" id="KW-0812">Transmembrane</keyword>
<name>A0A7Y9JLT5_9MICO</name>
<keyword evidence="1" id="KW-1133">Transmembrane helix</keyword>
<evidence type="ECO:0000256" key="1">
    <source>
        <dbReference type="SAM" id="Phobius"/>
    </source>
</evidence>
<feature type="transmembrane region" description="Helical" evidence="1">
    <location>
        <begin position="73"/>
        <end position="98"/>
    </location>
</feature>
<dbReference type="Proteomes" id="UP000552045">
    <property type="component" value="Unassembled WGS sequence"/>
</dbReference>
<sequence length="104" mass="10643">MTFSLSRLQPAGFLVSGNVFPDFGAVGGSNELESIIGALLTIVLILSVLMIVVSAVIWAIGSTNGHHQVATKARIGVWTALGAAALAGAGIAWMNWLIALGGQL</sequence>
<proteinExistence type="predicted"/>
<dbReference type="Pfam" id="PF19607">
    <property type="entry name" value="DUF6112"/>
    <property type="match status" value="1"/>
</dbReference>
<evidence type="ECO:0008006" key="4">
    <source>
        <dbReference type="Google" id="ProtNLM"/>
    </source>
</evidence>
<comment type="caution">
    <text evidence="2">The sequence shown here is derived from an EMBL/GenBank/DDBJ whole genome shotgun (WGS) entry which is preliminary data.</text>
</comment>
<evidence type="ECO:0000313" key="3">
    <source>
        <dbReference type="Proteomes" id="UP000552045"/>
    </source>
</evidence>
<dbReference type="RefSeq" id="WP_179430664.1">
    <property type="nucleotide sequence ID" value="NZ_BAABLC010000003.1"/>
</dbReference>
<evidence type="ECO:0000313" key="2">
    <source>
        <dbReference type="EMBL" id="NYD53271.1"/>
    </source>
</evidence>
<protein>
    <recommendedName>
        <fullName evidence="4">Integral membrane protein</fullName>
    </recommendedName>
</protein>
<gene>
    <name evidence="2" type="ORF">BKA02_000326</name>
</gene>
<organism evidence="2 3">
    <name type="scientific">Microbacterium pseudoresistens</name>
    <dbReference type="NCBI Taxonomy" id="640634"/>
    <lineage>
        <taxon>Bacteria</taxon>
        <taxon>Bacillati</taxon>
        <taxon>Actinomycetota</taxon>
        <taxon>Actinomycetes</taxon>
        <taxon>Micrococcales</taxon>
        <taxon>Microbacteriaceae</taxon>
        <taxon>Microbacterium</taxon>
    </lineage>
</organism>
<dbReference type="EMBL" id="JACCBH010000001">
    <property type="protein sequence ID" value="NYD53271.1"/>
    <property type="molecule type" value="Genomic_DNA"/>
</dbReference>
<keyword evidence="3" id="KW-1185">Reference proteome</keyword>
<feature type="transmembrane region" description="Helical" evidence="1">
    <location>
        <begin position="35"/>
        <end position="61"/>
    </location>
</feature>
<keyword evidence="1" id="KW-0472">Membrane</keyword>
<dbReference type="AlphaFoldDB" id="A0A7Y9JLT5"/>
<dbReference type="InterPro" id="IPR046094">
    <property type="entry name" value="DUF6112"/>
</dbReference>
<accession>A0A7Y9JLT5</accession>